<dbReference type="EMBL" id="KB932203">
    <property type="protein sequence ID" value="KCV71127.1"/>
    <property type="molecule type" value="Genomic_DNA"/>
</dbReference>
<evidence type="ECO:0000313" key="7">
    <source>
        <dbReference type="EMBL" id="KCV71127.1"/>
    </source>
</evidence>
<dbReference type="GeneID" id="20526803"/>
<dbReference type="InterPro" id="IPR025304">
    <property type="entry name" value="ALIX_V_dom"/>
</dbReference>
<keyword evidence="4" id="KW-0967">Endosome</keyword>
<feature type="compositionally biased region" description="Pro residues" evidence="5">
    <location>
        <begin position="1008"/>
        <end position="1019"/>
    </location>
</feature>
<evidence type="ECO:0000256" key="4">
    <source>
        <dbReference type="ARBA" id="ARBA00022753"/>
    </source>
</evidence>
<dbReference type="Gene3D" id="1.20.120.560">
    <property type="entry name" value="alix/aip1 in complex with the ypdl late domain"/>
    <property type="match status" value="1"/>
</dbReference>
<feature type="compositionally biased region" description="Low complexity" evidence="5">
    <location>
        <begin position="986"/>
        <end position="1007"/>
    </location>
</feature>
<dbReference type="OrthoDB" id="2141925at2759"/>
<organism evidence="7">
    <name type="scientific">Fonticula alba</name>
    <name type="common">Slime mold</name>
    <dbReference type="NCBI Taxonomy" id="691883"/>
    <lineage>
        <taxon>Eukaryota</taxon>
        <taxon>Rotosphaerida</taxon>
        <taxon>Fonticulaceae</taxon>
        <taxon>Fonticula</taxon>
    </lineage>
</organism>
<feature type="domain" description="BRO1" evidence="6">
    <location>
        <begin position="19"/>
        <end position="544"/>
    </location>
</feature>
<evidence type="ECO:0000313" key="8">
    <source>
        <dbReference type="Proteomes" id="UP000030693"/>
    </source>
</evidence>
<dbReference type="Pfam" id="PF03097">
    <property type="entry name" value="BRO1"/>
    <property type="match status" value="1"/>
</dbReference>
<dbReference type="PROSITE" id="PS51180">
    <property type="entry name" value="BRO1"/>
    <property type="match status" value="1"/>
</dbReference>
<dbReference type="Gene3D" id="1.25.40.280">
    <property type="entry name" value="alix/aip1 like domains"/>
    <property type="match status" value="1"/>
</dbReference>
<dbReference type="eggNOG" id="KOG2220">
    <property type="taxonomic scope" value="Eukaryota"/>
</dbReference>
<dbReference type="STRING" id="691883.A0A058ZCG3"/>
<feature type="compositionally biased region" description="Low complexity" evidence="5">
    <location>
        <begin position="890"/>
        <end position="909"/>
    </location>
</feature>
<dbReference type="Proteomes" id="UP000030693">
    <property type="component" value="Unassembled WGS sequence"/>
</dbReference>
<feature type="compositionally biased region" description="Gly residues" evidence="5">
    <location>
        <begin position="878"/>
        <end position="889"/>
    </location>
</feature>
<dbReference type="Pfam" id="PF13949">
    <property type="entry name" value="ALIX_LYPXL_bnd"/>
    <property type="match status" value="1"/>
</dbReference>
<feature type="region of interest" description="Disordered" evidence="5">
    <location>
        <begin position="871"/>
        <end position="1067"/>
    </location>
</feature>
<protein>
    <recommendedName>
        <fullName evidence="6">BRO1 domain-containing protein</fullName>
    </recommendedName>
</protein>
<dbReference type="AlphaFoldDB" id="A0A058ZCG3"/>
<evidence type="ECO:0000256" key="5">
    <source>
        <dbReference type="SAM" id="MobiDB-lite"/>
    </source>
</evidence>
<comment type="subcellular location">
    <subcellularLocation>
        <location evidence="2">Cytoplasm</location>
    </subcellularLocation>
    <subcellularLocation>
        <location evidence="1">Endosome</location>
    </subcellularLocation>
</comment>
<dbReference type="PANTHER" id="PTHR23030:SF30">
    <property type="entry name" value="TYROSINE-PROTEIN PHOSPHATASE NON-RECEPTOR TYPE 23"/>
    <property type="match status" value="1"/>
</dbReference>
<accession>A0A058ZCG3</accession>
<dbReference type="Gene3D" id="1.20.140.50">
    <property type="entry name" value="alix/aip1 like domains"/>
    <property type="match status" value="1"/>
</dbReference>
<feature type="compositionally biased region" description="Low complexity" evidence="5">
    <location>
        <begin position="966"/>
        <end position="975"/>
    </location>
</feature>
<name>A0A058ZCG3_FONAL</name>
<evidence type="ECO:0000256" key="3">
    <source>
        <dbReference type="ARBA" id="ARBA00022490"/>
    </source>
</evidence>
<feature type="compositionally biased region" description="Low complexity" evidence="5">
    <location>
        <begin position="917"/>
        <end position="959"/>
    </location>
</feature>
<dbReference type="InterPro" id="IPR004328">
    <property type="entry name" value="BRO1_dom"/>
</dbReference>
<dbReference type="InterPro" id="IPR038499">
    <property type="entry name" value="BRO1_sf"/>
</dbReference>
<dbReference type="SMART" id="SM01041">
    <property type="entry name" value="BRO1"/>
    <property type="match status" value="1"/>
</dbReference>
<gene>
    <name evidence="7" type="ORF">H696_02078</name>
</gene>
<dbReference type="PANTHER" id="PTHR23030">
    <property type="entry name" value="PCD6 INTERACTING PROTEIN-RELATED"/>
    <property type="match status" value="1"/>
</dbReference>
<proteinExistence type="predicted"/>
<sequence length="1067" mass="114101">MTSPPSGGQSHLLQVGVPNLILVPKKRGEKAPMSNELRKYVKKTYFTQDTVPHPSLLATTIPPPGSVDPLGRPAGAAGTATATATAGKPRYTSMDEVAIDQDILQLESLREHLVLGTAYNAVVHQAAEAPAGGGASDVVADRHIEYMFQLSHAARRFPVNENSIKLSFVWCLSLNNKKKYAMTSMHYERAAIMFNLGTHYAQVACTALADVTPAATGAGGFSQSVSNTALFGALRDACHSLQQAAGVFEELSDYSARYLPSSPAGDLSRHFTGALARLCLAQAHECVARRSVIEEYNSEQSATAGGAADTAPSRRAASAATLVTKLLSTAGALYDEATDCLREAKNAYKDLSPTIQEWITFTSMKALMYHAWAQWRLSVVDRNAERIGPEIARLKVVVEHLNMLNKISKSSPSPSLSSITSLSGLASLSLSGTPSAQSPLGMLTAEAKKLLAMASDRLVSAEKNNNLVYHDPVPENVHKLDEGRDDRISIVRAAQLASVPPTVKPLFEKLVSPLVNEAVLRYTALKNEKINAEAGRLAEATRSMGRTIAELNLSSLLHLNSNSDPSQVIPTALLEQARQIRNSGGAAGLEERWVNLGKMSASCRKILNDALAQLDEEERFSQNLRHMHPTRYTAAPSSALTVRLREEIRDRMSLLDRVAASDKIVRERIDAARPKMHIIGRDEQELLASVPGSRGQRTTDASQSSGISELQALVDQHQHIRATHNSLMQKILDTMDSDDPYPSLADADRASNIDNISPLMAMLETRLDQTYAGLIENINQEIAATARYCESLKDAHSRYTAAAGPLHQTRDPLQVFLQDLEAACSTVSVREDIDSGLQFYSELDPLVRRLASTIGDYVVGRHMEAREMIGHDVPGLPAAGGGSAGGGAPHGQSPYQQPQPQQHQTPATGAPGGGYPQHGHQQPPQQPAPYQSTPYQQQPAQQQQQQQQQPVGPGHYAPAGPGGYPGQQQPAAPQQPYGPPGGGHYGAAPSPYGPPAAGHPYAGAPSPYGAPQPGGPPPSGHYGGGYPGSAGTPGANIPYGAIPHNPYGPPPAQVYPGGGYPNQPNRY</sequence>
<keyword evidence="8" id="KW-1185">Reference proteome</keyword>
<dbReference type="RefSeq" id="XP_009494250.1">
    <property type="nucleotide sequence ID" value="XM_009495975.1"/>
</dbReference>
<keyword evidence="3" id="KW-0963">Cytoplasm</keyword>
<evidence type="ECO:0000256" key="2">
    <source>
        <dbReference type="ARBA" id="ARBA00004496"/>
    </source>
</evidence>
<dbReference type="GO" id="GO:0005768">
    <property type="term" value="C:endosome"/>
    <property type="evidence" value="ECO:0007669"/>
    <property type="project" value="UniProtKB-SubCell"/>
</dbReference>
<dbReference type="GO" id="GO:0043328">
    <property type="term" value="P:protein transport to vacuole involved in ubiquitin-dependent protein catabolic process via the multivesicular body sorting pathway"/>
    <property type="evidence" value="ECO:0007669"/>
    <property type="project" value="TreeGrafter"/>
</dbReference>
<evidence type="ECO:0000259" key="6">
    <source>
        <dbReference type="PROSITE" id="PS51180"/>
    </source>
</evidence>
<evidence type="ECO:0000256" key="1">
    <source>
        <dbReference type="ARBA" id="ARBA00004177"/>
    </source>
</evidence>
<reference evidence="7" key="1">
    <citation type="submission" date="2013-04" db="EMBL/GenBank/DDBJ databases">
        <title>The Genome Sequence of Fonticula alba ATCC 38817.</title>
        <authorList>
            <consortium name="The Broad Institute Genomics Platform"/>
            <person name="Russ C."/>
            <person name="Cuomo C."/>
            <person name="Burger G."/>
            <person name="Gray M.W."/>
            <person name="Holland P.W.H."/>
            <person name="King N."/>
            <person name="Lang F.B.F."/>
            <person name="Roger A.J."/>
            <person name="Ruiz-Trillo I."/>
            <person name="Brown M."/>
            <person name="Walker B."/>
            <person name="Young S."/>
            <person name="Zeng Q."/>
            <person name="Gargeya S."/>
            <person name="Fitzgerald M."/>
            <person name="Haas B."/>
            <person name="Abouelleil A."/>
            <person name="Allen A.W."/>
            <person name="Alvarado L."/>
            <person name="Arachchi H.M."/>
            <person name="Berlin A.M."/>
            <person name="Chapman S.B."/>
            <person name="Gainer-Dewar J."/>
            <person name="Goldberg J."/>
            <person name="Griggs A."/>
            <person name="Gujja S."/>
            <person name="Hansen M."/>
            <person name="Howarth C."/>
            <person name="Imamovic A."/>
            <person name="Ireland A."/>
            <person name="Larimer J."/>
            <person name="McCowan C."/>
            <person name="Murphy C."/>
            <person name="Pearson M."/>
            <person name="Poon T.W."/>
            <person name="Priest M."/>
            <person name="Roberts A."/>
            <person name="Saif S."/>
            <person name="Shea T."/>
            <person name="Sisk P."/>
            <person name="Sykes S."/>
            <person name="Wortman J."/>
            <person name="Nusbaum C."/>
            <person name="Birren B."/>
        </authorList>
    </citation>
    <scope>NUCLEOTIDE SEQUENCE [LARGE SCALE GENOMIC DNA]</scope>
    <source>
        <strain evidence="7">ATCC 38817</strain>
    </source>
</reference>